<dbReference type="Gene3D" id="3.40.390.10">
    <property type="entry name" value="Collagenase (Catalytic Domain)"/>
    <property type="match status" value="1"/>
</dbReference>
<evidence type="ECO:0000313" key="3">
    <source>
        <dbReference type="EMBL" id="PTL59431.1"/>
    </source>
</evidence>
<protein>
    <recommendedName>
        <fullName evidence="5">Peptidase M11 gametolysin domain-containing protein</fullName>
    </recommendedName>
</protein>
<reference evidence="3 4" key="1">
    <citation type="submission" date="2018-03" db="EMBL/GenBank/DDBJ databases">
        <title>Aquarubrobacter algicola gen. nov., sp. nov., a novel actinobacterium isolated from shallow eutrophic lake during the end of cyanobacterial harmful algal blooms.</title>
        <authorList>
            <person name="Chun S.J."/>
        </authorList>
    </citation>
    <scope>NUCLEOTIDE SEQUENCE [LARGE SCALE GENOMIC DNA]</scope>
    <source>
        <strain evidence="3 4">Seoho-28</strain>
    </source>
</reference>
<name>A0A2T4UJM9_9ACTN</name>
<dbReference type="AlphaFoldDB" id="A0A2T4UJM9"/>
<evidence type="ECO:0000256" key="1">
    <source>
        <dbReference type="SAM" id="MobiDB-lite"/>
    </source>
</evidence>
<organism evidence="3 4">
    <name type="scientific">Paraconexibacter algicola</name>
    <dbReference type="NCBI Taxonomy" id="2133960"/>
    <lineage>
        <taxon>Bacteria</taxon>
        <taxon>Bacillati</taxon>
        <taxon>Actinomycetota</taxon>
        <taxon>Thermoleophilia</taxon>
        <taxon>Solirubrobacterales</taxon>
        <taxon>Paraconexibacteraceae</taxon>
        <taxon>Paraconexibacter</taxon>
    </lineage>
</organism>
<proteinExistence type="predicted"/>
<feature type="region of interest" description="Disordered" evidence="1">
    <location>
        <begin position="548"/>
        <end position="569"/>
    </location>
</feature>
<evidence type="ECO:0000313" key="4">
    <source>
        <dbReference type="Proteomes" id="UP000240739"/>
    </source>
</evidence>
<accession>A0A2T4UJM9</accession>
<evidence type="ECO:0000256" key="2">
    <source>
        <dbReference type="SAM" id="SignalP"/>
    </source>
</evidence>
<sequence length="687" mass="70948">MRLPVLLLSATLVALSSSPALAAPSLRQDGRTVRFADPTVTATTTTTLQGDLVELSHGPERYLLERPSGELVPVDFGDVELPEASLDNPVTATVTDAGEVRRATLDTSPRSTTGPVSSHRAYVAKVGNRGTLDNGDGTAATDAQIGALVDTALARWQEESNGAISSFTRVDLRTFSTASDCSSGSTLYNEAATNAYPGVSFSSTSGNHLIVVGGTTCGGGIGTVGTSIASGGRLNFNWSPTKNLHTLLHELGHNLSLGHAHACTDALPGCASVGEYGNLYAIMGATVVADPPFTPAALDSFERARLGIADPDEIADVRLPAGRRTVRATYDLRARGTAAGLRGLRLVDPVGGAVRFVDWRSGGARDALSYYASSLATFQTRIPNPGITVEQVEADGRTATLQAYPKTNPAAGDVFGLTAGRAFTRGGTTVTAVALGTPGDPSSTARVEVALTDPTVAPDTAIVAGPDEGATILDPSPVLRFGPDPAEPGLQLDCRLDDAAWAPCTSPLTLPELADGLHVFRVRARDGDTLLDDSPAVRTFAVLRGAPAPAEDTAAPAEPPPAAATPTTVPAIPVTATPATAVPADARRPAKLTVRRASLSAARRRLVVVAPISARASGAVRVTLRAAGRTLRFRAPVVPARGRVTIRRTVGAAIARARTATLTLAYAGDADTAPQTVTVRLPLRPGR</sequence>
<keyword evidence="2" id="KW-0732">Signal</keyword>
<keyword evidence="4" id="KW-1185">Reference proteome</keyword>
<dbReference type="EMBL" id="PYYB01000001">
    <property type="protein sequence ID" value="PTL59431.1"/>
    <property type="molecule type" value="Genomic_DNA"/>
</dbReference>
<dbReference type="GO" id="GO:0008237">
    <property type="term" value="F:metallopeptidase activity"/>
    <property type="evidence" value="ECO:0007669"/>
    <property type="project" value="InterPro"/>
</dbReference>
<dbReference type="Proteomes" id="UP000240739">
    <property type="component" value="Unassembled WGS sequence"/>
</dbReference>
<feature type="chain" id="PRO_5015538899" description="Peptidase M11 gametolysin domain-containing protein" evidence="2">
    <location>
        <begin position="23"/>
        <end position="687"/>
    </location>
</feature>
<dbReference type="RefSeq" id="WP_107568057.1">
    <property type="nucleotide sequence ID" value="NZ_PYYB01000001.1"/>
</dbReference>
<feature type="signal peptide" evidence="2">
    <location>
        <begin position="1"/>
        <end position="22"/>
    </location>
</feature>
<dbReference type="SUPFAM" id="SSF55486">
    <property type="entry name" value="Metalloproteases ('zincins'), catalytic domain"/>
    <property type="match status" value="1"/>
</dbReference>
<dbReference type="InterPro" id="IPR024079">
    <property type="entry name" value="MetalloPept_cat_dom_sf"/>
</dbReference>
<comment type="caution">
    <text evidence="3">The sequence shown here is derived from an EMBL/GenBank/DDBJ whole genome shotgun (WGS) entry which is preliminary data.</text>
</comment>
<evidence type="ECO:0008006" key="5">
    <source>
        <dbReference type="Google" id="ProtNLM"/>
    </source>
</evidence>
<gene>
    <name evidence="3" type="ORF">C7Y72_07090</name>
</gene>
<dbReference type="OrthoDB" id="220114at2"/>